<dbReference type="KEGG" id="bbel:109462627"/>
<sequence>MAPKAPPPQPASQPQTVNSQRTTPTAPPTRQKTPEKARVPSQDTSNNVNTVIDLTEDTEETSGSQASGRKPSGAGPPPLLKAVVEPSPAPNTIAPSAQARPTSQVRPFNNAQQPVPTAVSANSSRNISEVVQAIVNSTRTIQAPPNFRTVTTSVQQVGQNPLHALPPTAPTYQRPPLQVPTQVLTQVPTQVVSSVGYVGGQPVVPQMQQTTGTFRPPVVTTSTYVVQPSHVVESVLSPPVMCMPPSQPGNPLYSQYTQPQRLPVQNVGVPPARHPMPTVPPYRQPFHSVPPPTSLMQAPRPAGPAVMSRPAPPPLLHNNAPQVQQMRPPMQPAFPPRPPLFNSSPNTPPPKSAPCPPPPASPPPQHVPPNVVGLPLPHRTTLHIARAGNGIVLSWNVTEPPNPRSPAVDCYQLFAYQEGTGQPNTALWKKIGDVKALPLPMACTLTQFLPGSTYHFAVRAMDVYGRVGPFSAPCSIELSSA</sequence>
<feature type="region of interest" description="Disordered" evidence="1">
    <location>
        <begin position="1"/>
        <end position="121"/>
    </location>
</feature>
<feature type="domain" description="Fibronectin type-III" evidence="2">
    <location>
        <begin position="376"/>
        <end position="481"/>
    </location>
</feature>
<feature type="region of interest" description="Disordered" evidence="1">
    <location>
        <begin position="277"/>
        <end position="374"/>
    </location>
</feature>
<feature type="compositionally biased region" description="Polar residues" evidence="1">
    <location>
        <begin position="41"/>
        <end position="52"/>
    </location>
</feature>
<keyword evidence="3" id="KW-1185">Reference proteome</keyword>
<dbReference type="InterPro" id="IPR003961">
    <property type="entry name" value="FN3_dom"/>
</dbReference>
<dbReference type="InterPro" id="IPR036116">
    <property type="entry name" value="FN3_sf"/>
</dbReference>
<dbReference type="RefSeq" id="XP_019614748.1">
    <property type="nucleotide sequence ID" value="XM_019759189.1"/>
</dbReference>
<feature type="compositionally biased region" description="Low complexity" evidence="1">
    <location>
        <begin position="12"/>
        <end position="31"/>
    </location>
</feature>
<evidence type="ECO:0000259" key="2">
    <source>
        <dbReference type="PROSITE" id="PS50853"/>
    </source>
</evidence>
<reference evidence="4" key="1">
    <citation type="submission" date="2025-08" db="UniProtKB">
        <authorList>
            <consortium name="RefSeq"/>
        </authorList>
    </citation>
    <scope>IDENTIFICATION</scope>
    <source>
        <tissue evidence="4">Gonad</tissue>
    </source>
</reference>
<feature type="compositionally biased region" description="Pro residues" evidence="1">
    <location>
        <begin position="346"/>
        <end position="367"/>
    </location>
</feature>
<dbReference type="PANTHER" id="PTHR23210:SF26">
    <property type="entry name" value="ACTIVATING TRANSCRIPTION FACTOR 7-INTERACTING PROTEIN 1"/>
    <property type="match status" value="1"/>
</dbReference>
<feature type="compositionally biased region" description="Polar residues" evidence="1">
    <location>
        <begin position="93"/>
        <end position="121"/>
    </location>
</feature>
<evidence type="ECO:0000256" key="1">
    <source>
        <dbReference type="SAM" id="MobiDB-lite"/>
    </source>
</evidence>
<evidence type="ECO:0000313" key="4">
    <source>
        <dbReference type="RefSeq" id="XP_019614748.1"/>
    </source>
</evidence>
<feature type="compositionally biased region" description="Pro residues" evidence="1">
    <location>
        <begin position="1"/>
        <end position="11"/>
    </location>
</feature>
<dbReference type="PROSITE" id="PS50853">
    <property type="entry name" value="FN3"/>
    <property type="match status" value="1"/>
</dbReference>
<dbReference type="PANTHER" id="PTHR23210">
    <property type="entry name" value="ACTIVATING TRANSCRIPTION FACTOR 7 INTERACTING PROTEIN"/>
    <property type="match status" value="1"/>
</dbReference>
<dbReference type="GO" id="GO:0003712">
    <property type="term" value="F:transcription coregulator activity"/>
    <property type="evidence" value="ECO:0007669"/>
    <property type="project" value="TreeGrafter"/>
</dbReference>
<dbReference type="InterPro" id="IPR056565">
    <property type="entry name" value="Fn3_ATF7IP"/>
</dbReference>
<dbReference type="GO" id="GO:0005667">
    <property type="term" value="C:transcription regulator complex"/>
    <property type="evidence" value="ECO:0007669"/>
    <property type="project" value="TreeGrafter"/>
</dbReference>
<dbReference type="OrthoDB" id="2434995at2759"/>
<dbReference type="GeneID" id="109462627"/>
<accession>A0A6P4XRN8</accession>
<dbReference type="AlphaFoldDB" id="A0A6P4XRN8"/>
<feature type="compositionally biased region" description="Pro residues" evidence="1">
    <location>
        <begin position="277"/>
        <end position="293"/>
    </location>
</feature>
<gene>
    <name evidence="4" type="primary">LOC109462627</name>
</gene>
<protein>
    <submittedName>
        <fullName evidence="4">Activating transcription factor 7-interacting protein 1-like</fullName>
    </submittedName>
</protein>
<dbReference type="SUPFAM" id="SSF49265">
    <property type="entry name" value="Fibronectin type III"/>
    <property type="match status" value="1"/>
</dbReference>
<dbReference type="Gene3D" id="2.60.40.10">
    <property type="entry name" value="Immunoglobulins"/>
    <property type="match status" value="1"/>
</dbReference>
<dbReference type="InterPro" id="IPR013783">
    <property type="entry name" value="Ig-like_fold"/>
</dbReference>
<dbReference type="GO" id="GO:0006355">
    <property type="term" value="P:regulation of DNA-templated transcription"/>
    <property type="evidence" value="ECO:0007669"/>
    <property type="project" value="TreeGrafter"/>
</dbReference>
<organism evidence="3 4">
    <name type="scientific">Branchiostoma belcheri</name>
    <name type="common">Amphioxus</name>
    <dbReference type="NCBI Taxonomy" id="7741"/>
    <lineage>
        <taxon>Eukaryota</taxon>
        <taxon>Metazoa</taxon>
        <taxon>Chordata</taxon>
        <taxon>Cephalochordata</taxon>
        <taxon>Leptocardii</taxon>
        <taxon>Amphioxiformes</taxon>
        <taxon>Branchiostomatidae</taxon>
        <taxon>Branchiostoma</taxon>
    </lineage>
</organism>
<evidence type="ECO:0000313" key="3">
    <source>
        <dbReference type="Proteomes" id="UP000515135"/>
    </source>
</evidence>
<dbReference type="Pfam" id="PF16794">
    <property type="entry name" value="fn3_4"/>
    <property type="match status" value="1"/>
</dbReference>
<proteinExistence type="predicted"/>
<dbReference type="GO" id="GO:0005634">
    <property type="term" value="C:nucleus"/>
    <property type="evidence" value="ECO:0007669"/>
    <property type="project" value="TreeGrafter"/>
</dbReference>
<feature type="compositionally biased region" description="Pro residues" evidence="1">
    <location>
        <begin position="329"/>
        <end position="339"/>
    </location>
</feature>
<dbReference type="InterPro" id="IPR026085">
    <property type="entry name" value="ATF7-int"/>
</dbReference>
<name>A0A6P4XRN8_BRABE</name>
<feature type="compositionally biased region" description="Low complexity" evidence="1">
    <location>
        <begin position="316"/>
        <end position="328"/>
    </location>
</feature>
<dbReference type="Proteomes" id="UP000515135">
    <property type="component" value="Unplaced"/>
</dbReference>